<name>A0A0F8XWM0_9ZZZZ</name>
<protein>
    <submittedName>
        <fullName evidence="1">Uncharacterized protein</fullName>
    </submittedName>
</protein>
<dbReference type="AlphaFoldDB" id="A0A0F8XWM0"/>
<organism evidence="1">
    <name type="scientific">marine sediment metagenome</name>
    <dbReference type="NCBI Taxonomy" id="412755"/>
    <lineage>
        <taxon>unclassified sequences</taxon>
        <taxon>metagenomes</taxon>
        <taxon>ecological metagenomes</taxon>
    </lineage>
</organism>
<evidence type="ECO:0000313" key="1">
    <source>
        <dbReference type="EMBL" id="KKK73502.1"/>
    </source>
</evidence>
<gene>
    <name evidence="1" type="ORF">LCGC14_2893160</name>
</gene>
<accession>A0A0F8XWM0</accession>
<feature type="non-terminal residue" evidence="1">
    <location>
        <position position="1"/>
    </location>
</feature>
<comment type="caution">
    <text evidence="1">The sequence shown here is derived from an EMBL/GenBank/DDBJ whole genome shotgun (WGS) entry which is preliminary data.</text>
</comment>
<sequence>VEVTDGTGKVFHSLDLLYELVRQKLK</sequence>
<dbReference type="EMBL" id="LAZR01056761">
    <property type="protein sequence ID" value="KKK73502.1"/>
    <property type="molecule type" value="Genomic_DNA"/>
</dbReference>
<proteinExistence type="predicted"/>
<reference evidence="1" key="1">
    <citation type="journal article" date="2015" name="Nature">
        <title>Complex archaea that bridge the gap between prokaryotes and eukaryotes.</title>
        <authorList>
            <person name="Spang A."/>
            <person name="Saw J.H."/>
            <person name="Jorgensen S.L."/>
            <person name="Zaremba-Niedzwiedzka K."/>
            <person name="Martijn J."/>
            <person name="Lind A.E."/>
            <person name="van Eijk R."/>
            <person name="Schleper C."/>
            <person name="Guy L."/>
            <person name="Ettema T.J."/>
        </authorList>
    </citation>
    <scope>NUCLEOTIDE SEQUENCE</scope>
</reference>